<dbReference type="InterPro" id="IPR006043">
    <property type="entry name" value="NCS2"/>
</dbReference>
<evidence type="ECO:0000256" key="8">
    <source>
        <dbReference type="SAM" id="Phobius"/>
    </source>
</evidence>
<comment type="similarity">
    <text evidence="2">Belongs to the nucleobase:cation symporter-2 (NCS2) (TC 2.A.40) family. Azg-like subfamily.</text>
</comment>
<dbReference type="GO" id="GO:0005886">
    <property type="term" value="C:plasma membrane"/>
    <property type="evidence" value="ECO:0007669"/>
    <property type="project" value="TreeGrafter"/>
</dbReference>
<dbReference type="PANTHER" id="PTHR43337">
    <property type="entry name" value="XANTHINE/URACIL PERMEASE C887.17-RELATED"/>
    <property type="match status" value="1"/>
</dbReference>
<feature type="transmembrane region" description="Helical" evidence="8">
    <location>
        <begin position="483"/>
        <end position="503"/>
    </location>
</feature>
<keyword evidence="5 8" id="KW-1133">Transmembrane helix</keyword>
<evidence type="ECO:0000256" key="2">
    <source>
        <dbReference type="ARBA" id="ARBA00005697"/>
    </source>
</evidence>
<proteinExistence type="inferred from homology"/>
<feature type="compositionally biased region" description="Basic and acidic residues" evidence="7">
    <location>
        <begin position="560"/>
        <end position="571"/>
    </location>
</feature>
<evidence type="ECO:0000313" key="10">
    <source>
        <dbReference type="Proteomes" id="UP001187734"/>
    </source>
</evidence>
<keyword evidence="3" id="KW-0813">Transport</keyword>
<evidence type="ECO:0000313" key="9">
    <source>
        <dbReference type="EMBL" id="SPJ71184.1"/>
    </source>
</evidence>
<dbReference type="Pfam" id="PF00860">
    <property type="entry name" value="Xan_ur_permease"/>
    <property type="match status" value="1"/>
</dbReference>
<feature type="transmembrane region" description="Helical" evidence="8">
    <location>
        <begin position="74"/>
        <end position="94"/>
    </location>
</feature>
<feature type="compositionally biased region" description="Pro residues" evidence="7">
    <location>
        <begin position="586"/>
        <end position="595"/>
    </location>
</feature>
<organism evidence="9 10">
    <name type="scientific">Fusarium torulosum</name>
    <dbReference type="NCBI Taxonomy" id="33205"/>
    <lineage>
        <taxon>Eukaryota</taxon>
        <taxon>Fungi</taxon>
        <taxon>Dikarya</taxon>
        <taxon>Ascomycota</taxon>
        <taxon>Pezizomycotina</taxon>
        <taxon>Sordariomycetes</taxon>
        <taxon>Hypocreomycetidae</taxon>
        <taxon>Hypocreales</taxon>
        <taxon>Nectriaceae</taxon>
        <taxon>Fusarium</taxon>
    </lineage>
</organism>
<dbReference type="Proteomes" id="UP001187734">
    <property type="component" value="Unassembled WGS sequence"/>
</dbReference>
<keyword evidence="10" id="KW-1185">Reference proteome</keyword>
<feature type="transmembrane region" description="Helical" evidence="8">
    <location>
        <begin position="247"/>
        <end position="264"/>
    </location>
</feature>
<reference evidence="9" key="1">
    <citation type="submission" date="2018-03" db="EMBL/GenBank/DDBJ databases">
        <authorList>
            <person name="Guldener U."/>
        </authorList>
    </citation>
    <scope>NUCLEOTIDE SEQUENCE</scope>
</reference>
<feature type="transmembrane region" description="Helical" evidence="8">
    <location>
        <begin position="459"/>
        <end position="477"/>
    </location>
</feature>
<sequence>MASSPPPHGMMPSHDDSSVVEAAVGRSRFCGVRDFLDNVDAYITTSRLGYFFHLSGSGHPEAIAGSTFFREMRAGITTFATMAYIIAVNASLLSMTGDIRRDIVTATAAVSGMSTFMFGLLTNLPVAIAPGMGLNAYFTFQVVGYNGDGPISYRLALTAVFVEGIIFIILALTGMRQWLVKLIPATIKTATGVGIGFFLTEIGLSYSAGIGAITPGKSTPLALGGCPQEMLNEAGLCVEGQMSSPKLWIAVFCGGIITAFLMAFRIKYALIIGIALVSVLSWPRNTSFTYFPYTDEGDRRFDFFKQVVVWHPIKRTLNELDWSFGGSASQFALALFTFLYVDIIDATATLYSMVRFCGVVNPRDGDFPRSTLAYCTDAAFISIGALFGTSPVTAFIESGAGIAEGGRTGLTAMATGLCFIAAVFFAPIFASVPPWATGCTLVLVGCMMIRQITQINWRYIGDILPSFVVMTFIPFSYSVAYGLIAGVFVYAVLNGLIGLVVFVSRGYIEPREYDLKEYWTWRGSGRAPWFVRAIRRHRNTNNSDDVDDDGHPSGSNMAMRDLDYGDHRDHSSSTTSASTVKDEHPVSPPPGRWER</sequence>
<name>A0AAE8LZ74_9HYPO</name>
<evidence type="ECO:0000256" key="4">
    <source>
        <dbReference type="ARBA" id="ARBA00022692"/>
    </source>
</evidence>
<evidence type="ECO:0000256" key="1">
    <source>
        <dbReference type="ARBA" id="ARBA00004141"/>
    </source>
</evidence>
<accession>A0AAE8LZ74</accession>
<feature type="region of interest" description="Disordered" evidence="7">
    <location>
        <begin position="541"/>
        <end position="595"/>
    </location>
</feature>
<dbReference type="InterPro" id="IPR045018">
    <property type="entry name" value="Azg-like"/>
</dbReference>
<feature type="transmembrane region" description="Helical" evidence="8">
    <location>
        <begin position="408"/>
        <end position="429"/>
    </location>
</feature>
<feature type="transmembrane region" description="Helical" evidence="8">
    <location>
        <begin position="106"/>
        <end position="131"/>
    </location>
</feature>
<evidence type="ECO:0000256" key="7">
    <source>
        <dbReference type="SAM" id="MobiDB-lite"/>
    </source>
</evidence>
<dbReference type="EMBL" id="ONZP01000032">
    <property type="protein sequence ID" value="SPJ71184.1"/>
    <property type="molecule type" value="Genomic_DNA"/>
</dbReference>
<comment type="caution">
    <text evidence="9">The sequence shown here is derived from an EMBL/GenBank/DDBJ whole genome shotgun (WGS) entry which is preliminary data.</text>
</comment>
<evidence type="ECO:0000256" key="3">
    <source>
        <dbReference type="ARBA" id="ARBA00022448"/>
    </source>
</evidence>
<comment type="subcellular location">
    <subcellularLocation>
        <location evidence="1">Membrane</location>
        <topology evidence="1">Multi-pass membrane protein</topology>
    </subcellularLocation>
</comment>
<dbReference type="GO" id="GO:0005345">
    <property type="term" value="F:purine nucleobase transmembrane transporter activity"/>
    <property type="evidence" value="ECO:0007669"/>
    <property type="project" value="TreeGrafter"/>
</dbReference>
<dbReference type="AlphaFoldDB" id="A0AAE8LZ74"/>
<dbReference type="GO" id="GO:0015854">
    <property type="term" value="P:guanine transport"/>
    <property type="evidence" value="ECO:0007669"/>
    <property type="project" value="TreeGrafter"/>
</dbReference>
<feature type="transmembrane region" description="Helical" evidence="8">
    <location>
        <begin position="331"/>
        <end position="351"/>
    </location>
</feature>
<evidence type="ECO:0000256" key="5">
    <source>
        <dbReference type="ARBA" id="ARBA00022989"/>
    </source>
</evidence>
<feature type="transmembrane region" description="Helical" evidence="8">
    <location>
        <begin position="193"/>
        <end position="213"/>
    </location>
</feature>
<evidence type="ECO:0000256" key="6">
    <source>
        <dbReference type="ARBA" id="ARBA00023136"/>
    </source>
</evidence>
<gene>
    <name evidence="9" type="ORF">FTOL_00912</name>
</gene>
<keyword evidence="4 8" id="KW-0812">Transmembrane</keyword>
<keyword evidence="6 8" id="KW-0472">Membrane</keyword>
<feature type="transmembrane region" description="Helical" evidence="8">
    <location>
        <begin position="371"/>
        <end position="396"/>
    </location>
</feature>
<dbReference type="GO" id="GO:0015853">
    <property type="term" value="P:adenine transport"/>
    <property type="evidence" value="ECO:0007669"/>
    <property type="project" value="TreeGrafter"/>
</dbReference>
<protein>
    <submittedName>
        <fullName evidence="9">Related to purine transporter azgA</fullName>
    </submittedName>
</protein>
<feature type="transmembrane region" description="Helical" evidence="8">
    <location>
        <begin position="151"/>
        <end position="172"/>
    </location>
</feature>
<dbReference type="PANTHER" id="PTHR43337:SF3">
    <property type="entry name" value="PURINE TRANSPORTER"/>
    <property type="match status" value="1"/>
</dbReference>